<accession>A0A849C6Q9</accession>
<dbReference type="GO" id="GO:0016787">
    <property type="term" value="F:hydrolase activity"/>
    <property type="evidence" value="ECO:0007669"/>
    <property type="project" value="UniProtKB-KW"/>
</dbReference>
<dbReference type="Pfam" id="PF00561">
    <property type="entry name" value="Abhydrolase_1"/>
    <property type="match status" value="1"/>
</dbReference>
<organism evidence="2 3">
    <name type="scientific">Nocardia uniformis</name>
    <dbReference type="NCBI Taxonomy" id="53432"/>
    <lineage>
        <taxon>Bacteria</taxon>
        <taxon>Bacillati</taxon>
        <taxon>Actinomycetota</taxon>
        <taxon>Actinomycetes</taxon>
        <taxon>Mycobacteriales</taxon>
        <taxon>Nocardiaceae</taxon>
        <taxon>Nocardia</taxon>
    </lineage>
</organism>
<dbReference type="Gene3D" id="3.40.50.1820">
    <property type="entry name" value="alpha/beta hydrolase"/>
    <property type="match status" value="1"/>
</dbReference>
<name>A0A849C6Q9_9NOCA</name>
<sequence>MRAAVTVIREGTGPDVVLVHGGAGPRTTWAGLESLRARWTLASVHRRGFPPSPPPVGGRQDFEVDADDLAVVFGDSRPHVVAHSYGTLGVLVAASRRPDSVHSLTIIEPPLYFVAPDDPDVIRLRQLGDAVLTDGLAIDAAELREFLSLSGVPVPDGQPLPDAAVAAVRRAHGGRLPGEALPQLEVLRAKGVPALVASGGHLPALERICDALADVLDAERAIVPGAGHFVPAAPGFAARLERFLASA</sequence>
<dbReference type="EMBL" id="JABELX010000001">
    <property type="protein sequence ID" value="NNH68661.1"/>
    <property type="molecule type" value="Genomic_DNA"/>
</dbReference>
<dbReference type="InterPro" id="IPR029058">
    <property type="entry name" value="AB_hydrolase_fold"/>
</dbReference>
<feature type="domain" description="AB hydrolase-1" evidence="1">
    <location>
        <begin position="16"/>
        <end position="124"/>
    </location>
</feature>
<evidence type="ECO:0000259" key="1">
    <source>
        <dbReference type="Pfam" id="PF00561"/>
    </source>
</evidence>
<protein>
    <submittedName>
        <fullName evidence="2">Alpha/beta fold hydrolase</fullName>
    </submittedName>
</protein>
<keyword evidence="2" id="KW-0378">Hydrolase</keyword>
<gene>
    <name evidence="2" type="ORF">HLB23_01985</name>
</gene>
<dbReference type="InterPro" id="IPR000073">
    <property type="entry name" value="AB_hydrolase_1"/>
</dbReference>
<keyword evidence="3" id="KW-1185">Reference proteome</keyword>
<dbReference type="Proteomes" id="UP000586827">
    <property type="component" value="Unassembled WGS sequence"/>
</dbReference>
<dbReference type="AlphaFoldDB" id="A0A849C6Q9"/>
<reference evidence="2 3" key="1">
    <citation type="submission" date="2020-05" db="EMBL/GenBank/DDBJ databases">
        <title>MicrobeNet Type strains.</title>
        <authorList>
            <person name="Nicholson A.C."/>
        </authorList>
    </citation>
    <scope>NUCLEOTIDE SEQUENCE [LARGE SCALE GENOMIC DNA]</scope>
    <source>
        <strain evidence="2 3">JCM 3224</strain>
    </source>
</reference>
<dbReference type="SUPFAM" id="SSF53474">
    <property type="entry name" value="alpha/beta-Hydrolases"/>
    <property type="match status" value="1"/>
</dbReference>
<evidence type="ECO:0000313" key="3">
    <source>
        <dbReference type="Proteomes" id="UP000586827"/>
    </source>
</evidence>
<comment type="caution">
    <text evidence="2">The sequence shown here is derived from an EMBL/GenBank/DDBJ whole genome shotgun (WGS) entry which is preliminary data.</text>
</comment>
<evidence type="ECO:0000313" key="2">
    <source>
        <dbReference type="EMBL" id="NNH68661.1"/>
    </source>
</evidence>
<proteinExistence type="predicted"/>